<evidence type="ECO:0000256" key="1">
    <source>
        <dbReference type="SAM" id="MobiDB-lite"/>
    </source>
</evidence>
<feature type="compositionally biased region" description="Basic and acidic residues" evidence="1">
    <location>
        <begin position="1075"/>
        <end position="1088"/>
    </location>
</feature>
<dbReference type="EMBL" id="JAPEUX010000004">
    <property type="protein sequence ID" value="KAJ4354189.1"/>
    <property type="molecule type" value="Genomic_DNA"/>
</dbReference>
<feature type="transmembrane region" description="Helical" evidence="2">
    <location>
        <begin position="679"/>
        <end position="708"/>
    </location>
</feature>
<evidence type="ECO:0000256" key="2">
    <source>
        <dbReference type="SAM" id="Phobius"/>
    </source>
</evidence>
<accession>A0A9W9CBY1</accession>
<keyword evidence="2" id="KW-0812">Transmembrane</keyword>
<feature type="compositionally biased region" description="Basic and acidic residues" evidence="1">
    <location>
        <begin position="887"/>
        <end position="906"/>
    </location>
</feature>
<keyword evidence="2" id="KW-1133">Transmembrane helix</keyword>
<feature type="compositionally biased region" description="Basic and acidic residues" evidence="1">
    <location>
        <begin position="948"/>
        <end position="959"/>
    </location>
</feature>
<dbReference type="AlphaFoldDB" id="A0A9W9CBY1"/>
<proteinExistence type="predicted"/>
<dbReference type="OrthoDB" id="5148443at2759"/>
<feature type="transmembrane region" description="Helical" evidence="2">
    <location>
        <begin position="729"/>
        <end position="749"/>
    </location>
</feature>
<feature type="transmembrane region" description="Helical" evidence="2">
    <location>
        <begin position="849"/>
        <end position="872"/>
    </location>
</feature>
<comment type="caution">
    <text evidence="3">The sequence shown here is derived from an EMBL/GenBank/DDBJ whole genome shotgun (WGS) entry which is preliminary data.</text>
</comment>
<dbReference type="GeneID" id="80909452"/>
<feature type="region of interest" description="Disordered" evidence="1">
    <location>
        <begin position="948"/>
        <end position="1102"/>
    </location>
</feature>
<protein>
    <recommendedName>
        <fullName evidence="5">Cytochrome b561 domain-containing protein</fullName>
    </recommendedName>
</protein>
<dbReference type="Proteomes" id="UP001140513">
    <property type="component" value="Unassembled WGS sequence"/>
</dbReference>
<feature type="region of interest" description="Disordered" evidence="1">
    <location>
        <begin position="887"/>
        <end position="923"/>
    </location>
</feature>
<gene>
    <name evidence="3" type="ORF">N0V89_005922</name>
</gene>
<keyword evidence="4" id="KW-1185">Reference proteome</keyword>
<evidence type="ECO:0000313" key="3">
    <source>
        <dbReference type="EMBL" id="KAJ4354189.1"/>
    </source>
</evidence>
<name>A0A9W9CBY1_9PLEO</name>
<organism evidence="3 4">
    <name type="scientific">Didymosphaeria variabile</name>
    <dbReference type="NCBI Taxonomy" id="1932322"/>
    <lineage>
        <taxon>Eukaryota</taxon>
        <taxon>Fungi</taxon>
        <taxon>Dikarya</taxon>
        <taxon>Ascomycota</taxon>
        <taxon>Pezizomycotina</taxon>
        <taxon>Dothideomycetes</taxon>
        <taxon>Pleosporomycetidae</taxon>
        <taxon>Pleosporales</taxon>
        <taxon>Massarineae</taxon>
        <taxon>Didymosphaeriaceae</taxon>
        <taxon>Didymosphaeria</taxon>
    </lineage>
</organism>
<dbReference type="RefSeq" id="XP_056071963.1">
    <property type="nucleotide sequence ID" value="XM_056214696.1"/>
</dbReference>
<feature type="transmembrane region" description="Helical" evidence="2">
    <location>
        <begin position="811"/>
        <end position="829"/>
    </location>
</feature>
<reference evidence="3" key="1">
    <citation type="submission" date="2022-10" db="EMBL/GenBank/DDBJ databases">
        <title>Tapping the CABI collections for fungal endophytes: first genome assemblies for Collariella, Neodidymelliopsis, Ascochyta clinopodiicola, Didymella pomorum, Didymosphaeria variabile, Neocosmospora piperis and Neocucurbitaria cava.</title>
        <authorList>
            <person name="Hill R."/>
        </authorList>
    </citation>
    <scope>NUCLEOTIDE SEQUENCE</scope>
    <source>
        <strain evidence="3">IMI 356815</strain>
    </source>
</reference>
<sequence>MISSSKAGWHLPFALLTVTLLLYVSLGLWSSGWLTVSQARPAHALDGILSPETIDALYEDARLHHAILELTEIVAKTSMTYGDSLESGGLKDFGKGLSAEVARIKSTDRPTQNKRQLLGGGNDSGGLLSGLMGILGGNGNATGLGDLFQQGLSGVTGSIVDGLATPAYFLGIGLAMGAENGLNLTTQDESTAIATKVAAASGQQPTGINLVAQNLGTGLSAQLAPTLGNLSSGNLPIGMVAFSLAQGIGQGSGSGLNLTQQQFPPSNGSDVMTIAKNFGLGITGPIASSSGVQTLLSQAGGSSDIMAQIPQIAAAAGVGLGQGASIGLGLTKSGTTGTLAKRQAANSPAQMDVPGIVGNLTLGLSQSFLESSNLSMLLQSSGGSLNLDSSSLVSLASGAGKGIGEGIALGLGGTAGNNSTALVSRATSGGNQTEEQIAEQFTKNLVVSLLQNGGLKAIGDSLTSQAGGLTTNVDIAKAAEGAARGLVEGSVSALSEAGGLQKVIKGDFPEELATNLPSLPQTKFNDSLNGSVVAFTRGLSGEGVLLISQMLNIGKNSSGAPPAKRSVDARGVAPYRRLSRRADTVTPAVDDQTLQGIAQTGIDTITCAGVGGLAALALGVMQSPVLKDNKGNATSPPLDNTTLAALPKGLVTVMNQGNKFTINIAEQAVTINGLELKPFAIMTALHVLFSTLAFFFALPAYLALGAIWRFSDMIGHPINDAKMKKWRMIVLLGFFTPLAFVGIILGIVGKGSAAHFQTAHSIFGLLALLFIIPAVVLSFMRLRTTVPIPPPSAFLFKKQLAAIKGPHKIHIIANMLIQQVLSFGMISWIQGFSDLRAISLCIVDAVLTAPVLVGLMNLVLFMQIGATGLLIARFILERRIAKSGGGERGDVAFTEKGKSGTKRSDTMKTFGFESTPVPDPTARPALVERRTADLLGKEDSKIGWPVDARKLGDQEDPHPGNRVPSVSSNPFVDPREQVPPPQLYNATPGGFEGERKSLFPPPQPTNVTEYYNPAPDDFRPSSELDPQSRFVSYAPPPIDTQNLGGGAPGPTLRRYDSFSRPLKTPKTPKTPTELGWDRDFVAKTDEAPPRGNPYSYGARNGK</sequence>
<evidence type="ECO:0000313" key="4">
    <source>
        <dbReference type="Proteomes" id="UP001140513"/>
    </source>
</evidence>
<feature type="transmembrane region" description="Helical" evidence="2">
    <location>
        <begin position="761"/>
        <end position="780"/>
    </location>
</feature>
<keyword evidence="2" id="KW-0472">Membrane</keyword>
<evidence type="ECO:0008006" key="5">
    <source>
        <dbReference type="Google" id="ProtNLM"/>
    </source>
</evidence>